<reference evidence="11 12" key="1">
    <citation type="submission" date="2018-05" db="EMBL/GenBank/DDBJ databases">
        <title>Leucothrix arctica sp. nov., isolated from Arctic seawater.</title>
        <authorList>
            <person name="Choi A."/>
            <person name="Baek K."/>
        </authorList>
    </citation>
    <scope>NUCLEOTIDE SEQUENCE [LARGE SCALE GENOMIC DNA]</scope>
    <source>
        <strain evidence="11 12">IMCC9719</strain>
    </source>
</reference>
<dbReference type="SUPFAM" id="SSF56672">
    <property type="entry name" value="DNA/RNA polymerases"/>
    <property type="match status" value="1"/>
</dbReference>
<dbReference type="Pfam" id="PF00078">
    <property type="entry name" value="RVT_1"/>
    <property type="match status" value="1"/>
</dbReference>
<dbReference type="PRINTS" id="PR00866">
    <property type="entry name" value="RNADNAPOLMS"/>
</dbReference>
<dbReference type="OrthoDB" id="7055795at2"/>
<evidence type="ECO:0000259" key="10">
    <source>
        <dbReference type="PROSITE" id="PS50878"/>
    </source>
</evidence>
<protein>
    <recommendedName>
        <fullName evidence="1">RNA-directed DNA polymerase</fullName>
        <ecNumber evidence="1">2.7.7.49</ecNumber>
    </recommendedName>
</protein>
<sequence length="382" mass="44075">METWSAHQLYNDAKHRFKDIEKASSLRSYAQFLIDKNLPVIFSLKHLAKINDLNYSFLRLTVERRRESSNYRMYAVKKRAGGRRFIHSVTKKLLKVQTFINTEILQYCLPHPSSFAFHPSGGIRRCAEQHCSARWMFQFDILNFFHAINEVEVFNIFTGLGYRPLVAFEMARICTTTHVPNHLKPLLFRKSNNTPYNFYANKSGAIGVLPQGAPTSPMLANLVAKKLDEELSSFVRKHGFTYTRYADDITISAVDLPDNLSIGEIHRSVISIIRRCKFRENIKKTRVAGPGSKKLVLGLLVDGDKPRISREMYKRIDRNLHALEKYPIADVAKYEGFDSSFGFFNHVSGLVAFTKDVDTERWEKFKKRIDGIELPWESKLVT</sequence>
<dbReference type="InterPro" id="IPR000123">
    <property type="entry name" value="Reverse_transcriptase_msDNA"/>
</dbReference>
<evidence type="ECO:0000256" key="3">
    <source>
        <dbReference type="ARBA" id="ARBA00022695"/>
    </source>
</evidence>
<dbReference type="EC" id="2.7.7.49" evidence="1"/>
<dbReference type="GO" id="GO:0051607">
    <property type="term" value="P:defense response to virus"/>
    <property type="evidence" value="ECO:0007669"/>
    <property type="project" value="UniProtKB-KW"/>
</dbReference>
<evidence type="ECO:0000313" key="11">
    <source>
        <dbReference type="EMBL" id="PWQ97078.1"/>
    </source>
</evidence>
<dbReference type="InterPro" id="IPR043502">
    <property type="entry name" value="DNA/RNA_pol_sf"/>
</dbReference>
<proteinExistence type="inferred from homology"/>
<evidence type="ECO:0000256" key="5">
    <source>
        <dbReference type="ARBA" id="ARBA00022842"/>
    </source>
</evidence>
<keyword evidence="7" id="KW-0051">Antiviral defense</keyword>
<evidence type="ECO:0000313" key="12">
    <source>
        <dbReference type="Proteomes" id="UP000245506"/>
    </source>
</evidence>
<dbReference type="InterPro" id="IPR051083">
    <property type="entry name" value="GrpII_Intron_Splice-Mob/Def"/>
</dbReference>
<organism evidence="11 12">
    <name type="scientific">Leucothrix arctica</name>
    <dbReference type="NCBI Taxonomy" id="1481894"/>
    <lineage>
        <taxon>Bacteria</taxon>
        <taxon>Pseudomonadati</taxon>
        <taxon>Pseudomonadota</taxon>
        <taxon>Gammaproteobacteria</taxon>
        <taxon>Thiotrichales</taxon>
        <taxon>Thiotrichaceae</taxon>
        <taxon>Leucothrix</taxon>
    </lineage>
</organism>
<dbReference type="PANTHER" id="PTHR34047:SF7">
    <property type="entry name" value="RNA-DIRECTED DNA POLYMERASE"/>
    <property type="match status" value="1"/>
</dbReference>
<evidence type="ECO:0000256" key="6">
    <source>
        <dbReference type="ARBA" id="ARBA00022918"/>
    </source>
</evidence>
<evidence type="ECO:0000256" key="4">
    <source>
        <dbReference type="ARBA" id="ARBA00022723"/>
    </source>
</evidence>
<dbReference type="PANTHER" id="PTHR34047">
    <property type="entry name" value="NUCLEAR INTRON MATURASE 1, MITOCHONDRIAL-RELATED"/>
    <property type="match status" value="1"/>
</dbReference>
<keyword evidence="5" id="KW-0460">Magnesium</keyword>
<dbReference type="RefSeq" id="WP_109822848.1">
    <property type="nucleotide sequence ID" value="NZ_QGKL01000023.1"/>
</dbReference>
<dbReference type="CDD" id="cd03487">
    <property type="entry name" value="RT_Bac_retron_II"/>
    <property type="match status" value="1"/>
</dbReference>
<evidence type="ECO:0000256" key="1">
    <source>
        <dbReference type="ARBA" id="ARBA00012493"/>
    </source>
</evidence>
<evidence type="ECO:0000256" key="8">
    <source>
        <dbReference type="ARBA" id="ARBA00034120"/>
    </source>
</evidence>
<name>A0A317CER9_9GAMM</name>
<dbReference type="GO" id="GO:0003723">
    <property type="term" value="F:RNA binding"/>
    <property type="evidence" value="ECO:0007669"/>
    <property type="project" value="InterPro"/>
</dbReference>
<comment type="similarity">
    <text evidence="8">Belongs to the bacterial reverse transcriptase family.</text>
</comment>
<dbReference type="EMBL" id="QGKL01000023">
    <property type="protein sequence ID" value="PWQ97078.1"/>
    <property type="molecule type" value="Genomic_DNA"/>
</dbReference>
<dbReference type="Proteomes" id="UP000245506">
    <property type="component" value="Unassembled WGS sequence"/>
</dbReference>
<dbReference type="PROSITE" id="PS50878">
    <property type="entry name" value="RT_POL"/>
    <property type="match status" value="1"/>
</dbReference>
<evidence type="ECO:0000256" key="9">
    <source>
        <dbReference type="ARBA" id="ARBA00048173"/>
    </source>
</evidence>
<comment type="caution">
    <text evidence="11">The sequence shown here is derived from an EMBL/GenBank/DDBJ whole genome shotgun (WGS) entry which is preliminary data.</text>
</comment>
<dbReference type="GO" id="GO:0046872">
    <property type="term" value="F:metal ion binding"/>
    <property type="evidence" value="ECO:0007669"/>
    <property type="project" value="UniProtKB-KW"/>
</dbReference>
<keyword evidence="2" id="KW-0808">Transferase</keyword>
<keyword evidence="12" id="KW-1185">Reference proteome</keyword>
<dbReference type="InterPro" id="IPR000477">
    <property type="entry name" value="RT_dom"/>
</dbReference>
<gene>
    <name evidence="11" type="ORF">DKT75_07730</name>
</gene>
<dbReference type="AlphaFoldDB" id="A0A317CER9"/>
<evidence type="ECO:0000256" key="2">
    <source>
        <dbReference type="ARBA" id="ARBA00022679"/>
    </source>
</evidence>
<keyword evidence="4" id="KW-0479">Metal-binding</keyword>
<accession>A0A317CER9</accession>
<dbReference type="GO" id="GO:0003964">
    <property type="term" value="F:RNA-directed DNA polymerase activity"/>
    <property type="evidence" value="ECO:0007669"/>
    <property type="project" value="UniProtKB-KW"/>
</dbReference>
<keyword evidence="6 11" id="KW-0695">RNA-directed DNA polymerase</keyword>
<keyword evidence="3" id="KW-0548">Nucleotidyltransferase</keyword>
<feature type="domain" description="Reverse transcriptase" evidence="10">
    <location>
        <begin position="57"/>
        <end position="301"/>
    </location>
</feature>
<evidence type="ECO:0000256" key="7">
    <source>
        <dbReference type="ARBA" id="ARBA00023118"/>
    </source>
</evidence>
<comment type="catalytic activity">
    <reaction evidence="9">
        <text>DNA(n) + a 2'-deoxyribonucleoside 5'-triphosphate = DNA(n+1) + diphosphate</text>
        <dbReference type="Rhea" id="RHEA:22508"/>
        <dbReference type="Rhea" id="RHEA-COMP:17339"/>
        <dbReference type="Rhea" id="RHEA-COMP:17340"/>
        <dbReference type="ChEBI" id="CHEBI:33019"/>
        <dbReference type="ChEBI" id="CHEBI:61560"/>
        <dbReference type="ChEBI" id="CHEBI:173112"/>
        <dbReference type="EC" id="2.7.7.49"/>
    </reaction>
</comment>